<comment type="pathway">
    <text evidence="3">Lipid metabolism.</text>
</comment>
<evidence type="ECO:0000256" key="10">
    <source>
        <dbReference type="ARBA" id="ARBA00022989"/>
    </source>
</evidence>
<sequence>METKVNWNIPNILTTFRMLAAPAIVVVFLCLDRPYADWVALFLFIGASITDYIDGYLARKWSQQSAFGTMLDPIADKAMVILAIVAIIGLYGLKPLIVIPMILILLREVFVSGLREFLGNNAGKLAVTKVAKWKTTVQMIAISVLFSHGIFEHNLRVLTLGMDKNIVSRIISNQLSDETNLMLYYSSAYYSYYVGIILLWIAMILTIYTGIDYLSKASPYLKGKAK</sequence>
<dbReference type="PANTHER" id="PTHR14269:SF62">
    <property type="entry name" value="CDP-DIACYLGLYCEROL--GLYCEROL-3-PHOSPHATE 3-PHOSPHATIDYLTRANSFERASE 1, CHLOROPLASTIC"/>
    <property type="match status" value="1"/>
</dbReference>
<evidence type="ECO:0000256" key="11">
    <source>
        <dbReference type="ARBA" id="ARBA00023098"/>
    </source>
</evidence>
<organism evidence="19">
    <name type="scientific">uncultured alpha proteobacterium EB080_L27A02</name>
    <dbReference type="NCBI Taxonomy" id="710796"/>
    <lineage>
        <taxon>Bacteria</taxon>
        <taxon>Pseudomonadati</taxon>
        <taxon>Pseudomonadota</taxon>
        <taxon>Alphaproteobacteria</taxon>
        <taxon>environmental samples</taxon>
    </lineage>
</organism>
<feature type="transmembrane region" description="Helical" evidence="18">
    <location>
        <begin position="12"/>
        <end position="31"/>
    </location>
</feature>
<dbReference type="GO" id="GO:0008444">
    <property type="term" value="F:CDP-diacylglycerol-glycerol-3-phosphate 3-phosphatidyltransferase activity"/>
    <property type="evidence" value="ECO:0007669"/>
    <property type="project" value="UniProtKB-UniRule"/>
</dbReference>
<evidence type="ECO:0000256" key="3">
    <source>
        <dbReference type="ARBA" id="ARBA00005189"/>
    </source>
</evidence>
<dbReference type="NCBIfam" id="TIGR00560">
    <property type="entry name" value="pgsA"/>
    <property type="match status" value="1"/>
</dbReference>
<protein>
    <recommendedName>
        <fullName evidence="6 16">CDP-diacylglycerol--glycerol-3-phosphate 3-phosphatidyltransferase</fullName>
        <ecNumber evidence="5 16">2.7.8.5</ecNumber>
    </recommendedName>
</protein>
<evidence type="ECO:0000256" key="15">
    <source>
        <dbReference type="ARBA" id="ARBA00048586"/>
    </source>
</evidence>
<evidence type="ECO:0000256" key="1">
    <source>
        <dbReference type="ARBA" id="ARBA00004141"/>
    </source>
</evidence>
<comment type="catalytic activity">
    <reaction evidence="15">
        <text>a CDP-1,2-diacyl-sn-glycerol + sn-glycerol 3-phosphate = a 1,2-diacyl-sn-glycero-3-phospho-(1'-sn-glycero-3'-phosphate) + CMP + H(+)</text>
        <dbReference type="Rhea" id="RHEA:12593"/>
        <dbReference type="ChEBI" id="CHEBI:15378"/>
        <dbReference type="ChEBI" id="CHEBI:57597"/>
        <dbReference type="ChEBI" id="CHEBI:58332"/>
        <dbReference type="ChEBI" id="CHEBI:60110"/>
        <dbReference type="ChEBI" id="CHEBI:60377"/>
        <dbReference type="EC" id="2.7.8.5"/>
    </reaction>
</comment>
<evidence type="ECO:0000313" key="19">
    <source>
        <dbReference type="EMBL" id="ADI20342.1"/>
    </source>
</evidence>
<dbReference type="PANTHER" id="PTHR14269">
    <property type="entry name" value="CDP-DIACYLGLYCEROL--GLYCEROL-3-PHOSPHATE 3-PHOSPHATIDYLTRANSFERASE-RELATED"/>
    <property type="match status" value="1"/>
</dbReference>
<comment type="pathway">
    <text evidence="2">Phospholipid metabolism; phosphatidylglycerol biosynthesis; phosphatidylglycerol from CDP-diacylglycerol: step 1/2.</text>
</comment>
<dbReference type="GO" id="GO:0046474">
    <property type="term" value="P:glycerophospholipid biosynthetic process"/>
    <property type="evidence" value="ECO:0007669"/>
    <property type="project" value="TreeGrafter"/>
</dbReference>
<comment type="subcellular location">
    <subcellularLocation>
        <location evidence="1">Membrane</location>
        <topology evidence="1">Multi-pass membrane protein</topology>
    </subcellularLocation>
</comment>
<dbReference type="InterPro" id="IPR048254">
    <property type="entry name" value="CDP_ALCOHOL_P_TRANSF_CS"/>
</dbReference>
<keyword evidence="9 18" id="KW-0812">Transmembrane</keyword>
<dbReference type="AlphaFoldDB" id="E0Y101"/>
<evidence type="ECO:0000256" key="5">
    <source>
        <dbReference type="ARBA" id="ARBA00013170"/>
    </source>
</evidence>
<evidence type="ECO:0000256" key="8">
    <source>
        <dbReference type="ARBA" id="ARBA00022679"/>
    </source>
</evidence>
<dbReference type="InterPro" id="IPR050324">
    <property type="entry name" value="CDP-alcohol_PTase-I"/>
</dbReference>
<dbReference type="Pfam" id="PF01066">
    <property type="entry name" value="CDP-OH_P_transf"/>
    <property type="match status" value="1"/>
</dbReference>
<evidence type="ECO:0000256" key="16">
    <source>
        <dbReference type="NCBIfam" id="TIGR00560"/>
    </source>
</evidence>
<keyword evidence="13" id="KW-0594">Phospholipid biosynthesis</keyword>
<reference evidence="19" key="1">
    <citation type="journal article" date="2011" name="Environ. Microbiol.">
        <title>Time-series analyses of Monterey Bay coastal microbial picoplankton using a 'genome proxy' microarray.</title>
        <authorList>
            <person name="Rich V.I."/>
            <person name="Pham V.D."/>
            <person name="Eppley J."/>
            <person name="Shi Y."/>
            <person name="DeLong E.F."/>
        </authorList>
    </citation>
    <scope>NUCLEOTIDE SEQUENCE</scope>
</reference>
<dbReference type="GO" id="GO:0016020">
    <property type="term" value="C:membrane"/>
    <property type="evidence" value="ECO:0007669"/>
    <property type="project" value="UniProtKB-SubCell"/>
</dbReference>
<evidence type="ECO:0000256" key="12">
    <source>
        <dbReference type="ARBA" id="ARBA00023136"/>
    </source>
</evidence>
<comment type="similarity">
    <text evidence="4 17">Belongs to the CDP-alcohol phosphatidyltransferase class-I family.</text>
</comment>
<evidence type="ECO:0000256" key="4">
    <source>
        <dbReference type="ARBA" id="ARBA00010441"/>
    </source>
</evidence>
<proteinExistence type="inferred from homology"/>
<evidence type="ECO:0000256" key="14">
    <source>
        <dbReference type="ARBA" id="ARBA00023264"/>
    </source>
</evidence>
<keyword evidence="7" id="KW-0444">Lipid biosynthesis</keyword>
<feature type="transmembrane region" description="Helical" evidence="18">
    <location>
        <begin position="38"/>
        <end position="58"/>
    </location>
</feature>
<dbReference type="InterPro" id="IPR043130">
    <property type="entry name" value="CDP-OH_PTrfase_TM_dom"/>
</dbReference>
<evidence type="ECO:0000256" key="9">
    <source>
        <dbReference type="ARBA" id="ARBA00022692"/>
    </source>
</evidence>
<dbReference type="PROSITE" id="PS00379">
    <property type="entry name" value="CDP_ALCOHOL_P_TRANSF"/>
    <property type="match status" value="1"/>
</dbReference>
<evidence type="ECO:0000256" key="17">
    <source>
        <dbReference type="RuleBase" id="RU003750"/>
    </source>
</evidence>
<keyword evidence="14" id="KW-1208">Phospholipid metabolism</keyword>
<dbReference type="PIRSF" id="PIRSF000847">
    <property type="entry name" value="Phos_ph_gly_syn"/>
    <property type="match status" value="1"/>
</dbReference>
<evidence type="ECO:0000256" key="6">
    <source>
        <dbReference type="ARBA" id="ARBA00014944"/>
    </source>
</evidence>
<evidence type="ECO:0000256" key="18">
    <source>
        <dbReference type="SAM" id="Phobius"/>
    </source>
</evidence>
<feature type="transmembrane region" description="Helical" evidence="18">
    <location>
        <begin position="78"/>
        <end position="106"/>
    </location>
</feature>
<keyword evidence="8 17" id="KW-0808">Transferase</keyword>
<dbReference type="InterPro" id="IPR004570">
    <property type="entry name" value="Phosphatidylglycerol_P_synth"/>
</dbReference>
<dbReference type="EMBL" id="GU474940">
    <property type="protein sequence ID" value="ADI20342.1"/>
    <property type="molecule type" value="Genomic_DNA"/>
</dbReference>
<evidence type="ECO:0000256" key="13">
    <source>
        <dbReference type="ARBA" id="ARBA00023209"/>
    </source>
</evidence>
<keyword evidence="10 18" id="KW-1133">Transmembrane helix</keyword>
<keyword evidence="12 18" id="KW-0472">Membrane</keyword>
<accession>E0Y101</accession>
<evidence type="ECO:0000256" key="2">
    <source>
        <dbReference type="ARBA" id="ARBA00005042"/>
    </source>
</evidence>
<keyword evidence="11" id="KW-0443">Lipid metabolism</keyword>
<dbReference type="InterPro" id="IPR000462">
    <property type="entry name" value="CDP-OH_P_trans"/>
</dbReference>
<evidence type="ECO:0000256" key="7">
    <source>
        <dbReference type="ARBA" id="ARBA00022516"/>
    </source>
</evidence>
<dbReference type="EC" id="2.7.8.5" evidence="5 16"/>
<feature type="transmembrane region" description="Helical" evidence="18">
    <location>
        <begin position="190"/>
        <end position="211"/>
    </location>
</feature>
<name>E0Y101_9PROT</name>
<dbReference type="Gene3D" id="1.20.120.1760">
    <property type="match status" value="1"/>
</dbReference>